<dbReference type="Gene3D" id="3.40.50.300">
    <property type="entry name" value="P-loop containing nucleotide triphosphate hydrolases"/>
    <property type="match status" value="2"/>
</dbReference>
<dbReference type="PANTHER" id="PTHR36766">
    <property type="entry name" value="PLANT BROAD-SPECTRUM MILDEW RESISTANCE PROTEIN RPW8"/>
    <property type="match status" value="1"/>
</dbReference>
<protein>
    <recommendedName>
        <fullName evidence="9">Rx N-terminal domain-containing protein</fullName>
    </recommendedName>
</protein>
<dbReference type="Pfam" id="PF18052">
    <property type="entry name" value="Rx_N"/>
    <property type="match status" value="1"/>
</dbReference>
<dbReference type="PANTHER" id="PTHR36766:SF51">
    <property type="entry name" value="DISEASE RESISTANCE RPP13-LIKE PROTEIN 1"/>
    <property type="match status" value="1"/>
</dbReference>
<evidence type="ECO:0000256" key="4">
    <source>
        <dbReference type="ARBA" id="ARBA00022840"/>
    </source>
</evidence>
<dbReference type="InterPro" id="IPR041118">
    <property type="entry name" value="Rx_N"/>
</dbReference>
<dbReference type="Gene3D" id="1.20.5.4130">
    <property type="match status" value="1"/>
</dbReference>
<keyword evidence="2" id="KW-0547">Nucleotide-binding</keyword>
<dbReference type="Pfam" id="PF00931">
    <property type="entry name" value="NB-ARC"/>
    <property type="match status" value="1"/>
</dbReference>
<dbReference type="GO" id="GO:0006952">
    <property type="term" value="P:defense response"/>
    <property type="evidence" value="ECO:0007669"/>
    <property type="project" value="UniProtKB-KW"/>
</dbReference>
<evidence type="ECO:0000313" key="8">
    <source>
        <dbReference type="Proteomes" id="UP000467840"/>
    </source>
</evidence>
<proteinExistence type="predicted"/>
<gene>
    <name evidence="7" type="ORF">GH714_017821</name>
</gene>
<reference evidence="7 8" key="1">
    <citation type="journal article" date="2020" name="Mol. Plant">
        <title>The Chromosome-Based Rubber Tree Genome Provides New Insights into Spurge Genome Evolution and Rubber Biosynthesis.</title>
        <authorList>
            <person name="Liu J."/>
            <person name="Shi C."/>
            <person name="Shi C.C."/>
            <person name="Li W."/>
            <person name="Zhang Q.J."/>
            <person name="Zhang Y."/>
            <person name="Li K."/>
            <person name="Lu H.F."/>
            <person name="Shi C."/>
            <person name="Zhu S.T."/>
            <person name="Xiao Z.Y."/>
            <person name="Nan H."/>
            <person name="Yue Y."/>
            <person name="Zhu X.G."/>
            <person name="Wu Y."/>
            <person name="Hong X.N."/>
            <person name="Fan G.Y."/>
            <person name="Tong Y."/>
            <person name="Zhang D."/>
            <person name="Mao C.L."/>
            <person name="Liu Y.L."/>
            <person name="Hao S.J."/>
            <person name="Liu W.Q."/>
            <person name="Lv M.Q."/>
            <person name="Zhang H.B."/>
            <person name="Liu Y."/>
            <person name="Hu-Tang G.R."/>
            <person name="Wang J.P."/>
            <person name="Wang J.H."/>
            <person name="Sun Y.H."/>
            <person name="Ni S.B."/>
            <person name="Chen W.B."/>
            <person name="Zhang X.C."/>
            <person name="Jiao Y.N."/>
            <person name="Eichler E.E."/>
            <person name="Li G.H."/>
            <person name="Liu X."/>
            <person name="Gao L.Z."/>
        </authorList>
    </citation>
    <scope>NUCLEOTIDE SEQUENCE [LARGE SCALE GENOMIC DNA]</scope>
    <source>
        <strain evidence="8">cv. GT1</strain>
        <tissue evidence="7">Leaf</tissue>
    </source>
</reference>
<dbReference type="SUPFAM" id="SSF52540">
    <property type="entry name" value="P-loop containing nucleoside triphosphate hydrolases"/>
    <property type="match status" value="1"/>
</dbReference>
<dbReference type="InterPro" id="IPR002182">
    <property type="entry name" value="NB-ARC"/>
</dbReference>
<feature type="domain" description="Disease resistance N-terminal" evidence="6">
    <location>
        <begin position="13"/>
        <end position="104"/>
    </location>
</feature>
<evidence type="ECO:0008006" key="9">
    <source>
        <dbReference type="Google" id="ProtNLM"/>
    </source>
</evidence>
<evidence type="ECO:0000256" key="1">
    <source>
        <dbReference type="ARBA" id="ARBA00022737"/>
    </source>
</evidence>
<dbReference type="InterPro" id="IPR038005">
    <property type="entry name" value="RX-like_CC"/>
</dbReference>
<feature type="domain" description="NB-ARC" evidence="5">
    <location>
        <begin position="232"/>
        <end position="308"/>
    </location>
</feature>
<keyword evidence="4" id="KW-0067">ATP-binding</keyword>
<sequence length="351" mass="39427">MTTAIETAALSAFVKLLFEKIGNIAFSKLSKFPRKKKVIAKINKWRKTLTHIHAVLEDAEEKQLTNQSVKMWLDSLRDLAYDVEDILDEFATEILQRQLKDESQASSSNLRKLSHTVGTTINPVAVMFNSKMMSKMKQITTRFQEIVDQQKDLDLINRNVGGTSFSKVCVRPPSTCLHHEPRVYGRDEDKRKIIDLISSIEASDVKVGVIPIVGMGGVGAQSSSTPTASVASRKEVFIVLDDIWNNNFDDWNTLCSPLVYGAPGSTVIVTTRDMSIARMMKTIQSYNLNCISNEDCWSLFLDHAFHSRSVPVADPNLQVIREKVINKCCLPLQQGLWVAFYAQNQGRIGKM</sequence>
<evidence type="ECO:0000313" key="7">
    <source>
        <dbReference type="EMBL" id="KAF2319648.1"/>
    </source>
</evidence>
<name>A0A6A6N529_HEVBR</name>
<evidence type="ECO:0000259" key="6">
    <source>
        <dbReference type="Pfam" id="PF18052"/>
    </source>
</evidence>
<keyword evidence="8" id="KW-1185">Reference proteome</keyword>
<evidence type="ECO:0000259" key="5">
    <source>
        <dbReference type="Pfam" id="PF00931"/>
    </source>
</evidence>
<evidence type="ECO:0000256" key="3">
    <source>
        <dbReference type="ARBA" id="ARBA00022821"/>
    </source>
</evidence>
<dbReference type="GO" id="GO:0005524">
    <property type="term" value="F:ATP binding"/>
    <property type="evidence" value="ECO:0007669"/>
    <property type="project" value="UniProtKB-KW"/>
</dbReference>
<dbReference type="EMBL" id="JAAGAX010000003">
    <property type="protein sequence ID" value="KAF2319648.1"/>
    <property type="molecule type" value="Genomic_DNA"/>
</dbReference>
<dbReference type="GO" id="GO:0043531">
    <property type="term" value="F:ADP binding"/>
    <property type="evidence" value="ECO:0007669"/>
    <property type="project" value="InterPro"/>
</dbReference>
<organism evidence="7 8">
    <name type="scientific">Hevea brasiliensis</name>
    <name type="common">Para rubber tree</name>
    <name type="synonym">Siphonia brasiliensis</name>
    <dbReference type="NCBI Taxonomy" id="3981"/>
    <lineage>
        <taxon>Eukaryota</taxon>
        <taxon>Viridiplantae</taxon>
        <taxon>Streptophyta</taxon>
        <taxon>Embryophyta</taxon>
        <taxon>Tracheophyta</taxon>
        <taxon>Spermatophyta</taxon>
        <taxon>Magnoliopsida</taxon>
        <taxon>eudicotyledons</taxon>
        <taxon>Gunneridae</taxon>
        <taxon>Pentapetalae</taxon>
        <taxon>rosids</taxon>
        <taxon>fabids</taxon>
        <taxon>Malpighiales</taxon>
        <taxon>Euphorbiaceae</taxon>
        <taxon>Crotonoideae</taxon>
        <taxon>Micrandreae</taxon>
        <taxon>Hevea</taxon>
    </lineage>
</organism>
<dbReference type="AlphaFoldDB" id="A0A6A6N529"/>
<keyword evidence="1" id="KW-0677">Repeat</keyword>
<dbReference type="CDD" id="cd14798">
    <property type="entry name" value="RX-CC_like"/>
    <property type="match status" value="1"/>
</dbReference>
<keyword evidence="3" id="KW-0611">Plant defense</keyword>
<accession>A0A6A6N529</accession>
<dbReference type="InterPro" id="IPR027417">
    <property type="entry name" value="P-loop_NTPase"/>
</dbReference>
<evidence type="ECO:0000256" key="2">
    <source>
        <dbReference type="ARBA" id="ARBA00022741"/>
    </source>
</evidence>
<comment type="caution">
    <text evidence="7">The sequence shown here is derived from an EMBL/GenBank/DDBJ whole genome shotgun (WGS) entry which is preliminary data.</text>
</comment>
<dbReference type="Proteomes" id="UP000467840">
    <property type="component" value="Chromosome 10"/>
</dbReference>